<reference evidence="14" key="2">
    <citation type="submission" date="2025-08" db="UniProtKB">
        <authorList>
            <consortium name="Ensembl"/>
        </authorList>
    </citation>
    <scope>IDENTIFICATION</scope>
</reference>
<reference evidence="14" key="3">
    <citation type="submission" date="2025-09" db="UniProtKB">
        <authorList>
            <consortium name="Ensembl"/>
        </authorList>
    </citation>
    <scope>IDENTIFICATION</scope>
</reference>
<evidence type="ECO:0000256" key="4">
    <source>
        <dbReference type="ARBA" id="ARBA00022734"/>
    </source>
</evidence>
<keyword evidence="6" id="KW-1133">Transmembrane helix</keyword>
<keyword evidence="2" id="KW-0812">Transmembrane</keyword>
<reference evidence="15" key="1">
    <citation type="submission" date="2016-06" db="EMBL/GenBank/DDBJ databases">
        <title>De novo assembly and RNA-Seq shows season-dependent expression and editing in black bear kidneys.</title>
        <authorList>
            <person name="Korstanje R."/>
            <person name="Srivastava A."/>
            <person name="Sarsani V.K."/>
            <person name="Sheehan S.M."/>
            <person name="Seger R.L."/>
            <person name="Barter M.E."/>
            <person name="Lindqvist C."/>
            <person name="Brody L.C."/>
            <person name="Mullikin J.C."/>
        </authorList>
    </citation>
    <scope>NUCLEOTIDE SEQUENCE [LARGE SCALE GENOMIC DNA]</scope>
</reference>
<dbReference type="InterPro" id="IPR003598">
    <property type="entry name" value="Ig_sub2"/>
</dbReference>
<dbReference type="Proteomes" id="UP000291022">
    <property type="component" value="Unassembled WGS sequence"/>
</dbReference>
<evidence type="ECO:0000313" key="15">
    <source>
        <dbReference type="Proteomes" id="UP000291022"/>
    </source>
</evidence>
<dbReference type="GO" id="GO:0007155">
    <property type="term" value="P:cell adhesion"/>
    <property type="evidence" value="ECO:0007669"/>
    <property type="project" value="UniProtKB-KW"/>
</dbReference>
<protein>
    <recommendedName>
        <fullName evidence="13">Ig-like domain-containing protein</fullName>
    </recommendedName>
</protein>
<dbReference type="SMART" id="SM00409">
    <property type="entry name" value="IG"/>
    <property type="match status" value="3"/>
</dbReference>
<dbReference type="Pfam" id="PF13895">
    <property type="entry name" value="Ig_2"/>
    <property type="match status" value="1"/>
</dbReference>
<sequence>GGMPLWLLFVLWGGERAEGRGNPARGSYQLELQESVTVQEALCVHVPCKFSYPWLSFAAPHMSWFQKGADVSRDPPVATSKPNQKLHERTQGRFFLRGDPQSHDCSLDIMGVNMGDSGTYFFQMGTYSYLDNMLSLNVTALTHTPDILIPETLERGRPGNLTCSVPWACEQGTPPIFSWTSAALTALGPRTHLSSVLTLTPRPQDHGTNLACQVYFPAAGVTVERTSQLDVTYAPQNTAIRIFHGNRTALGTLQNTSSILIREGQPLRLRCTADSNPPAELSWFWGSPTLNATPICKSPILDLPQVGAEEEGDLTCQAQNSLGSQHVSLHLSVVCECGDPWGQAAWGLGRRGTTDPSPPSRRCPVAAPPLLLLGGRGAHQQQSWMDIPAGHPAPAEASPVSGENQELHYAFLRFPKLKPHEQRGINTEYSEIKIHK</sequence>
<evidence type="ECO:0000256" key="3">
    <source>
        <dbReference type="ARBA" id="ARBA00022729"/>
    </source>
</evidence>
<dbReference type="Pfam" id="PF07686">
    <property type="entry name" value="V-set"/>
    <property type="match status" value="1"/>
</dbReference>
<dbReference type="InterPro" id="IPR013106">
    <property type="entry name" value="Ig_V-set"/>
</dbReference>
<evidence type="ECO:0000313" key="14">
    <source>
        <dbReference type="Ensembl" id="ENSUAMP00000004291.1"/>
    </source>
</evidence>
<evidence type="ECO:0000256" key="2">
    <source>
        <dbReference type="ARBA" id="ARBA00022692"/>
    </source>
</evidence>
<dbReference type="InterPro" id="IPR051036">
    <property type="entry name" value="SIGLEC"/>
</dbReference>
<evidence type="ECO:0000259" key="13">
    <source>
        <dbReference type="PROSITE" id="PS50835"/>
    </source>
</evidence>
<keyword evidence="5" id="KW-0130">Cell adhesion</keyword>
<feature type="signal peptide" evidence="12">
    <location>
        <begin position="1"/>
        <end position="19"/>
    </location>
</feature>
<evidence type="ECO:0000256" key="12">
    <source>
        <dbReference type="SAM" id="SignalP"/>
    </source>
</evidence>
<keyword evidence="3 12" id="KW-0732">Signal</keyword>
<keyword evidence="10" id="KW-0393">Immunoglobulin domain</keyword>
<dbReference type="PROSITE" id="PS50835">
    <property type="entry name" value="IG_LIKE"/>
    <property type="match status" value="2"/>
</dbReference>
<dbReference type="GO" id="GO:0030246">
    <property type="term" value="F:carbohydrate binding"/>
    <property type="evidence" value="ECO:0007669"/>
    <property type="project" value="UniProtKB-KW"/>
</dbReference>
<name>A0A452QH57_URSAM</name>
<evidence type="ECO:0000256" key="6">
    <source>
        <dbReference type="ARBA" id="ARBA00022989"/>
    </source>
</evidence>
<dbReference type="InterPro" id="IPR036179">
    <property type="entry name" value="Ig-like_dom_sf"/>
</dbReference>
<evidence type="ECO:0000256" key="8">
    <source>
        <dbReference type="ARBA" id="ARBA00023157"/>
    </source>
</evidence>
<comment type="similarity">
    <text evidence="11">Belongs to the immunoglobulin superfamily. SIGLEC (sialic acid binding Ig-like lectin) family.</text>
</comment>
<dbReference type="InterPro" id="IPR013783">
    <property type="entry name" value="Ig-like_fold"/>
</dbReference>
<dbReference type="GO" id="GO:0033691">
    <property type="term" value="F:sialic acid binding"/>
    <property type="evidence" value="ECO:0007669"/>
    <property type="project" value="TreeGrafter"/>
</dbReference>
<dbReference type="FunFam" id="2.60.40.10:FF:000912">
    <property type="entry name" value="Myeloid cell surface antigen CD33"/>
    <property type="match status" value="1"/>
</dbReference>
<feature type="chain" id="PRO_5019386154" description="Ig-like domain-containing protein" evidence="12">
    <location>
        <begin position="20"/>
        <end position="436"/>
    </location>
</feature>
<proteinExistence type="inferred from homology"/>
<feature type="domain" description="Ig-like" evidence="13">
    <location>
        <begin position="235"/>
        <end position="332"/>
    </location>
</feature>
<organism evidence="14 15">
    <name type="scientific">Ursus americanus</name>
    <name type="common">American black bear</name>
    <name type="synonym">Euarctos americanus</name>
    <dbReference type="NCBI Taxonomy" id="9643"/>
    <lineage>
        <taxon>Eukaryota</taxon>
        <taxon>Metazoa</taxon>
        <taxon>Chordata</taxon>
        <taxon>Craniata</taxon>
        <taxon>Vertebrata</taxon>
        <taxon>Euteleostomi</taxon>
        <taxon>Mammalia</taxon>
        <taxon>Eutheria</taxon>
        <taxon>Laurasiatheria</taxon>
        <taxon>Carnivora</taxon>
        <taxon>Caniformia</taxon>
        <taxon>Ursidae</taxon>
        <taxon>Ursus</taxon>
    </lineage>
</organism>
<dbReference type="Gene3D" id="2.60.40.10">
    <property type="entry name" value="Immunoglobulins"/>
    <property type="match status" value="3"/>
</dbReference>
<dbReference type="GO" id="GO:0005886">
    <property type="term" value="C:plasma membrane"/>
    <property type="evidence" value="ECO:0007669"/>
    <property type="project" value="TreeGrafter"/>
</dbReference>
<evidence type="ECO:0000256" key="9">
    <source>
        <dbReference type="ARBA" id="ARBA00023180"/>
    </source>
</evidence>
<evidence type="ECO:0000256" key="11">
    <source>
        <dbReference type="ARBA" id="ARBA00038361"/>
    </source>
</evidence>
<feature type="domain" description="Ig-like" evidence="13">
    <location>
        <begin position="145"/>
        <end position="228"/>
    </location>
</feature>
<accession>A0A452QH57</accession>
<dbReference type="SMART" id="SM00408">
    <property type="entry name" value="IGc2"/>
    <property type="match status" value="1"/>
</dbReference>
<dbReference type="InterPro" id="IPR007110">
    <property type="entry name" value="Ig-like_dom"/>
</dbReference>
<dbReference type="AlphaFoldDB" id="A0A452QH57"/>
<dbReference type="GeneTree" id="ENSGT01150000286907"/>
<evidence type="ECO:0000256" key="1">
    <source>
        <dbReference type="ARBA" id="ARBA00004479"/>
    </source>
</evidence>
<keyword evidence="4" id="KW-0430">Lectin</keyword>
<evidence type="ECO:0000256" key="10">
    <source>
        <dbReference type="ARBA" id="ARBA00023319"/>
    </source>
</evidence>
<dbReference type="PANTHER" id="PTHR12035:SF99">
    <property type="entry name" value="SIALIC ACID BINDING IG LIKE LECTIN 6"/>
    <property type="match status" value="1"/>
</dbReference>
<keyword evidence="15" id="KW-1185">Reference proteome</keyword>
<evidence type="ECO:0000256" key="5">
    <source>
        <dbReference type="ARBA" id="ARBA00022889"/>
    </source>
</evidence>
<dbReference type="InterPro" id="IPR003599">
    <property type="entry name" value="Ig_sub"/>
</dbReference>
<keyword evidence="8" id="KW-1015">Disulfide bond</keyword>
<evidence type="ECO:0000256" key="7">
    <source>
        <dbReference type="ARBA" id="ARBA00023136"/>
    </source>
</evidence>
<keyword evidence="7" id="KW-0472">Membrane</keyword>
<keyword evidence="9" id="KW-0325">Glycoprotein</keyword>
<dbReference type="OMA" id="CNIAQKK"/>
<dbReference type="PANTHER" id="PTHR12035">
    <property type="entry name" value="SIALIC ACID BINDING IMMUNOGLOBULIN-LIKE LECTIN"/>
    <property type="match status" value="1"/>
</dbReference>
<dbReference type="SUPFAM" id="SSF48726">
    <property type="entry name" value="Immunoglobulin"/>
    <property type="match status" value="3"/>
</dbReference>
<dbReference type="Ensembl" id="ENSUAMT00000004894.1">
    <property type="protein sequence ID" value="ENSUAMP00000004291.1"/>
    <property type="gene ID" value="ENSUAMG00000003939.1"/>
</dbReference>
<comment type="subcellular location">
    <subcellularLocation>
        <location evidence="1">Membrane</location>
        <topology evidence="1">Single-pass type I membrane protein</topology>
    </subcellularLocation>
</comment>